<gene>
    <name evidence="2" type="ORF">CANTADRAFT_19027</name>
</gene>
<dbReference type="Pfam" id="PF11561">
    <property type="entry name" value="Saw1"/>
    <property type="match status" value="1"/>
</dbReference>
<evidence type="ECO:0000256" key="1">
    <source>
        <dbReference type="SAM" id="MobiDB-lite"/>
    </source>
</evidence>
<dbReference type="AlphaFoldDB" id="A0A1E4SPG8"/>
<dbReference type="GO" id="GO:0070336">
    <property type="term" value="F:flap-structured DNA binding"/>
    <property type="evidence" value="ECO:0007669"/>
    <property type="project" value="InterPro"/>
</dbReference>
<dbReference type="GO" id="GO:0000736">
    <property type="term" value="P:double-strand break repair via single-strand annealing, removal of nonhomologous ends"/>
    <property type="evidence" value="ECO:0007669"/>
    <property type="project" value="InterPro"/>
</dbReference>
<dbReference type="RefSeq" id="XP_020066508.1">
    <property type="nucleotide sequence ID" value="XM_020206395.1"/>
</dbReference>
<evidence type="ECO:0000313" key="3">
    <source>
        <dbReference type="Proteomes" id="UP000094285"/>
    </source>
</evidence>
<evidence type="ECO:0000313" key="2">
    <source>
        <dbReference type="EMBL" id="ODV81386.1"/>
    </source>
</evidence>
<dbReference type="InterPro" id="IPR021624">
    <property type="entry name" value="Saw1"/>
</dbReference>
<sequence length="227" mass="25172">MPPQITFIQLTSSTVIPIKVFAKSPAAGTSSPQSLAINSKSLITLTNATNYHTKLSKNYLNTLVESILDDVLETLLHRPVKDMEIRGPINSANSARVVRRVKVRGARSRHGNHDGGVAPESGAESERVARVEIPLVLLANVRTRFARLEENDAQRLFPKGVVSDKPIRPDGTLSLLKKQTTMEDMILIEEEEGIPIESDSKKNIGYRVDKLHMFSNINHCIRVFLNA</sequence>
<dbReference type="OrthoDB" id="4024011at2759"/>
<keyword evidence="3" id="KW-1185">Reference proteome</keyword>
<organism evidence="2 3">
    <name type="scientific">Suhomyces tanzawaensis NRRL Y-17324</name>
    <dbReference type="NCBI Taxonomy" id="984487"/>
    <lineage>
        <taxon>Eukaryota</taxon>
        <taxon>Fungi</taxon>
        <taxon>Dikarya</taxon>
        <taxon>Ascomycota</taxon>
        <taxon>Saccharomycotina</taxon>
        <taxon>Pichiomycetes</taxon>
        <taxon>Debaryomycetaceae</taxon>
        <taxon>Suhomyces</taxon>
    </lineage>
</organism>
<reference evidence="3" key="1">
    <citation type="submission" date="2016-05" db="EMBL/GenBank/DDBJ databases">
        <title>Comparative genomics of biotechnologically important yeasts.</title>
        <authorList>
            <consortium name="DOE Joint Genome Institute"/>
            <person name="Riley R."/>
            <person name="Haridas S."/>
            <person name="Wolfe K.H."/>
            <person name="Lopes M.R."/>
            <person name="Hittinger C.T."/>
            <person name="Goker M."/>
            <person name="Salamov A."/>
            <person name="Wisecaver J."/>
            <person name="Long T.M."/>
            <person name="Aerts A.L."/>
            <person name="Barry K."/>
            <person name="Choi C."/>
            <person name="Clum A."/>
            <person name="Coughlan A.Y."/>
            <person name="Deshpande S."/>
            <person name="Douglass A.P."/>
            <person name="Hanson S.J."/>
            <person name="Klenk H.-P."/>
            <person name="Labutti K."/>
            <person name="Lapidus A."/>
            <person name="Lindquist E."/>
            <person name="Lipzen A."/>
            <person name="Meier-Kolthoff J.P."/>
            <person name="Ohm R.A."/>
            <person name="Otillar R.P."/>
            <person name="Pangilinan J."/>
            <person name="Peng Y."/>
            <person name="Rokas A."/>
            <person name="Rosa C.A."/>
            <person name="Scheuner C."/>
            <person name="Sibirny A.A."/>
            <person name="Slot J.C."/>
            <person name="Stielow J.B."/>
            <person name="Sun H."/>
            <person name="Kurtzman C.P."/>
            <person name="Blackwell M."/>
            <person name="Grigoriev I.V."/>
            <person name="Jeffries T.W."/>
        </authorList>
    </citation>
    <scope>NUCLEOTIDE SEQUENCE [LARGE SCALE GENOMIC DNA]</scope>
    <source>
        <strain evidence="3">NRRL Y-17324</strain>
    </source>
</reference>
<dbReference type="GeneID" id="30980532"/>
<feature type="region of interest" description="Disordered" evidence="1">
    <location>
        <begin position="104"/>
        <end position="124"/>
    </location>
</feature>
<name>A0A1E4SPG8_9ASCO</name>
<dbReference type="EMBL" id="KV453909">
    <property type="protein sequence ID" value="ODV81386.1"/>
    <property type="molecule type" value="Genomic_DNA"/>
</dbReference>
<protein>
    <submittedName>
        <fullName evidence="2">Uncharacterized protein</fullName>
    </submittedName>
</protein>
<accession>A0A1E4SPG8</accession>
<dbReference type="Proteomes" id="UP000094285">
    <property type="component" value="Unassembled WGS sequence"/>
</dbReference>
<proteinExistence type="predicted"/>